<dbReference type="Pfam" id="PF07786">
    <property type="entry name" value="HGSNAT_cat"/>
    <property type="match status" value="1"/>
</dbReference>
<proteinExistence type="predicted"/>
<dbReference type="Proteomes" id="UP000007752">
    <property type="component" value="Chromosome 1"/>
</dbReference>
<feature type="domain" description="TOG" evidence="3">
    <location>
        <begin position="59"/>
        <end position="289"/>
    </location>
</feature>
<keyword evidence="2" id="KW-0812">Transmembrane</keyword>
<evidence type="ECO:0000256" key="2">
    <source>
        <dbReference type="SAM" id="Phobius"/>
    </source>
</evidence>
<keyword evidence="2" id="KW-0472">Membrane</keyword>
<evidence type="ECO:0000313" key="4">
    <source>
        <dbReference type="EMBL" id="EEE55944.1"/>
    </source>
</evidence>
<feature type="region of interest" description="Disordered" evidence="1">
    <location>
        <begin position="1"/>
        <end position="55"/>
    </location>
</feature>
<reference evidence="4" key="2">
    <citation type="submission" date="2008-12" db="EMBL/GenBank/DDBJ databases">
        <title>Improved gene annotation of the rice (Oryza sativa) genomes.</title>
        <authorList>
            <person name="Wang J."/>
            <person name="Li R."/>
            <person name="Fan W."/>
            <person name="Huang Q."/>
            <person name="Zhang J."/>
            <person name="Zhou Y."/>
            <person name="Hu Y."/>
            <person name="Zi S."/>
            <person name="Li J."/>
            <person name="Ni P."/>
            <person name="Zheng H."/>
            <person name="Zhang Y."/>
            <person name="Zhao M."/>
            <person name="Hao Q."/>
            <person name="McDermott J."/>
            <person name="Samudrala R."/>
            <person name="Kristiansen K."/>
            <person name="Wong G.K.-S."/>
        </authorList>
    </citation>
    <scope>NUCLEOTIDE SEQUENCE</scope>
</reference>
<dbReference type="AlphaFoldDB" id="B9EW11"/>
<dbReference type="SMART" id="SM01349">
    <property type="entry name" value="TOG"/>
    <property type="match status" value="1"/>
</dbReference>
<organism evidence="4">
    <name type="scientific">Oryza sativa subsp. japonica</name>
    <name type="common">Rice</name>
    <dbReference type="NCBI Taxonomy" id="39947"/>
    <lineage>
        <taxon>Eukaryota</taxon>
        <taxon>Viridiplantae</taxon>
        <taxon>Streptophyta</taxon>
        <taxon>Embryophyta</taxon>
        <taxon>Tracheophyta</taxon>
        <taxon>Spermatophyta</taxon>
        <taxon>Magnoliopsida</taxon>
        <taxon>Liliopsida</taxon>
        <taxon>Poales</taxon>
        <taxon>Poaceae</taxon>
        <taxon>BOP clade</taxon>
        <taxon>Oryzoideae</taxon>
        <taxon>Oryzeae</taxon>
        <taxon>Oryzinae</taxon>
        <taxon>Oryza</taxon>
        <taxon>Oryza sativa</taxon>
    </lineage>
</organism>
<dbReference type="PANTHER" id="PTHR31061:SF25">
    <property type="entry name" value="HEPARAN-ALPHA-GLUCOSAMINIDE N-ACETYLTRANSFERASE-LIKE PROTEIN (DUF1624)"/>
    <property type="match status" value="1"/>
</dbReference>
<protein>
    <recommendedName>
        <fullName evidence="3">TOG domain-containing protein</fullName>
    </recommendedName>
</protein>
<dbReference type="SUPFAM" id="SSF48371">
    <property type="entry name" value="ARM repeat"/>
    <property type="match status" value="1"/>
</dbReference>
<dbReference type="EMBL" id="CM000138">
    <property type="protein sequence ID" value="EEE55944.1"/>
    <property type="molecule type" value="Genomic_DNA"/>
</dbReference>
<feature type="transmembrane region" description="Helical" evidence="2">
    <location>
        <begin position="772"/>
        <end position="791"/>
    </location>
</feature>
<feature type="transmembrane region" description="Helical" evidence="2">
    <location>
        <begin position="520"/>
        <end position="537"/>
    </location>
</feature>
<evidence type="ECO:0000256" key="1">
    <source>
        <dbReference type="SAM" id="MobiDB-lite"/>
    </source>
</evidence>
<feature type="transmembrane region" description="Helical" evidence="2">
    <location>
        <begin position="558"/>
        <end position="579"/>
    </location>
</feature>
<feature type="transmembrane region" description="Helical" evidence="2">
    <location>
        <begin position="818"/>
        <end position="837"/>
    </location>
</feature>
<dbReference type="PANTHER" id="PTHR31061">
    <property type="entry name" value="LD22376P"/>
    <property type="match status" value="1"/>
</dbReference>
<name>B9EW11_ORYSJ</name>
<feature type="compositionally biased region" description="Low complexity" evidence="1">
    <location>
        <begin position="23"/>
        <end position="37"/>
    </location>
</feature>
<feature type="transmembrane region" description="Helical" evidence="2">
    <location>
        <begin position="451"/>
        <end position="469"/>
    </location>
</feature>
<sequence length="846" mass="93361">MALRALDNTLPMASAERPKKLPKLSAAAAAVVPAASPEGKRKKNDENSAPKATTEQAVEYVRSEDLQPVPHPKAKAAGLVAELDSKDWIRACDALNDARRLAIHHPSLLNPILGKVMLAIVKTMKSPRSAVCKTSIMACTDVFDSFGNLLSSASDDAFDKLLLQLLLKASQDKRFVAEEAEKAMRAMAASMPPLPLLRKLKAYVHHANLRVRAKAAVAMSQCASRMDVATMKEFGMSAMLQVAAELLSDRLPEAREAAPGMVNSIHAAFSKEAAAAREEEEGVAAAAAASWESFCAPQLAAHLGAIRRQDRLAVAVAFQQSVGISLPDLLFFLSTRGTTRAAFCLRPLLLLCEIVRWGWTAVARASRGGTGRLRRRIPTAAAATARGKKVTTTASTSTRRRLRLAGTSRRVASLDVFRGLTVALMILVDGAGGEWPVIGHAPWNGCNLADFVMPFFLFIVGMAIPLSLKRIPDRGRAVRRVVLRTLKLLFWGILLQGGYSHAPDDLSYGVDMKHVRWCGILQRIALAYLVVAVLEIVTKNAKVQDQSSSGFSIFRMYFSQWIVACCILVIYLSLVYGIYVPDWDFRVSDVKNPNFGKILTVTCGTRGKLSPPCNAVGYIDRKVLGINHMYHRPAWRRHKDCTDDSPHEGPFKTDSPAWCYAPFEPEGLLSSLSAVLSTIIGVHYGHVLVHMKSHTDRLKQWSIMGITLLILGLTLHFSHAIPLNKQLYTFSYICVTAGAAGIVFCMFYFLVDILNLHYPFAPLKWTGMNAMLVYVMAAAGIFEGFLNGWYYEGTNNTLVYWVRKHVFVKVWHSTRVGILLYVLFAQILFWALVAGLLHRARLYWKL</sequence>
<evidence type="ECO:0000259" key="3">
    <source>
        <dbReference type="SMART" id="SM01349"/>
    </source>
</evidence>
<dbReference type="Gene3D" id="1.25.10.10">
    <property type="entry name" value="Leucine-rich Repeat Variant"/>
    <property type="match status" value="1"/>
</dbReference>
<feature type="transmembrane region" description="Helical" evidence="2">
    <location>
        <begin position="481"/>
        <end position="500"/>
    </location>
</feature>
<feature type="transmembrane region" description="Helical" evidence="2">
    <location>
        <begin position="668"/>
        <end position="689"/>
    </location>
</feature>
<reference evidence="4" key="1">
    <citation type="journal article" date="2005" name="PLoS Biol.">
        <title>The genomes of Oryza sativa: a history of duplications.</title>
        <authorList>
            <person name="Yu J."/>
            <person name="Wang J."/>
            <person name="Lin W."/>
            <person name="Li S."/>
            <person name="Li H."/>
            <person name="Zhou J."/>
            <person name="Ni P."/>
            <person name="Dong W."/>
            <person name="Hu S."/>
            <person name="Zeng C."/>
            <person name="Zhang J."/>
            <person name="Zhang Y."/>
            <person name="Li R."/>
            <person name="Xu Z."/>
            <person name="Li S."/>
            <person name="Li X."/>
            <person name="Zheng H."/>
            <person name="Cong L."/>
            <person name="Lin L."/>
            <person name="Yin J."/>
            <person name="Geng J."/>
            <person name="Li G."/>
            <person name="Shi J."/>
            <person name="Liu J."/>
            <person name="Lv H."/>
            <person name="Li J."/>
            <person name="Wang J."/>
            <person name="Deng Y."/>
            <person name="Ran L."/>
            <person name="Shi X."/>
            <person name="Wang X."/>
            <person name="Wu Q."/>
            <person name="Li C."/>
            <person name="Ren X."/>
            <person name="Wang J."/>
            <person name="Wang X."/>
            <person name="Li D."/>
            <person name="Liu D."/>
            <person name="Zhang X."/>
            <person name="Ji Z."/>
            <person name="Zhao W."/>
            <person name="Sun Y."/>
            <person name="Zhang Z."/>
            <person name="Bao J."/>
            <person name="Han Y."/>
            <person name="Dong L."/>
            <person name="Ji J."/>
            <person name="Chen P."/>
            <person name="Wu S."/>
            <person name="Liu J."/>
            <person name="Xiao Y."/>
            <person name="Bu D."/>
            <person name="Tan J."/>
            <person name="Yang L."/>
            <person name="Ye C."/>
            <person name="Zhang J."/>
            <person name="Xu J."/>
            <person name="Zhou Y."/>
            <person name="Yu Y."/>
            <person name="Zhang B."/>
            <person name="Zhuang S."/>
            <person name="Wei H."/>
            <person name="Liu B."/>
            <person name="Lei M."/>
            <person name="Yu H."/>
            <person name="Li Y."/>
            <person name="Xu H."/>
            <person name="Wei S."/>
            <person name="He X."/>
            <person name="Fang L."/>
            <person name="Zhang Z."/>
            <person name="Zhang Y."/>
            <person name="Huang X."/>
            <person name="Su Z."/>
            <person name="Tong W."/>
            <person name="Li J."/>
            <person name="Tong Z."/>
            <person name="Li S."/>
            <person name="Ye J."/>
            <person name="Wang L."/>
            <person name="Fang L."/>
            <person name="Lei T."/>
            <person name="Chen C."/>
            <person name="Chen H."/>
            <person name="Xu Z."/>
            <person name="Li H."/>
            <person name="Huang H."/>
            <person name="Zhang F."/>
            <person name="Xu H."/>
            <person name="Li N."/>
            <person name="Zhao C."/>
            <person name="Li S."/>
            <person name="Dong L."/>
            <person name="Huang Y."/>
            <person name="Li L."/>
            <person name="Xi Y."/>
            <person name="Qi Q."/>
            <person name="Li W."/>
            <person name="Zhang B."/>
            <person name="Hu W."/>
            <person name="Zhang Y."/>
            <person name="Tian X."/>
            <person name="Jiao Y."/>
            <person name="Liang X."/>
            <person name="Jin J."/>
            <person name="Gao L."/>
            <person name="Zheng W."/>
            <person name="Hao B."/>
            <person name="Liu S."/>
            <person name="Wang W."/>
            <person name="Yuan L."/>
            <person name="Cao M."/>
            <person name="McDermott J."/>
            <person name="Samudrala R."/>
            <person name="Wang J."/>
            <person name="Wong G.K."/>
            <person name="Yang H."/>
        </authorList>
    </citation>
    <scope>NUCLEOTIDE SEQUENCE [LARGE SCALE GENOMIC DNA]</scope>
</reference>
<dbReference type="InterPro" id="IPR034085">
    <property type="entry name" value="TOG"/>
</dbReference>
<dbReference type="InterPro" id="IPR016024">
    <property type="entry name" value="ARM-type_fold"/>
</dbReference>
<feature type="transmembrane region" description="Helical" evidence="2">
    <location>
        <begin position="727"/>
        <end position="751"/>
    </location>
</feature>
<gene>
    <name evidence="4" type="ORF">OsJ_04649</name>
</gene>
<accession>B9EW11</accession>
<dbReference type="InterPro" id="IPR011989">
    <property type="entry name" value="ARM-like"/>
</dbReference>
<feature type="transmembrane region" description="Helical" evidence="2">
    <location>
        <begin position="701"/>
        <end position="721"/>
    </location>
</feature>
<dbReference type="InterPro" id="IPR012429">
    <property type="entry name" value="HGSNAT_cat"/>
</dbReference>
<keyword evidence="2" id="KW-1133">Transmembrane helix</keyword>